<reference evidence="3 4" key="1">
    <citation type="submission" date="2019-12" db="EMBL/GenBank/DDBJ databases">
        <title>Genomic-based taxomic classification of the family Erythrobacteraceae.</title>
        <authorList>
            <person name="Xu L."/>
        </authorList>
    </citation>
    <scope>NUCLEOTIDE SEQUENCE [LARGE SCALE GENOMIC DNA]</scope>
    <source>
        <strain evidence="3 4">M0322</strain>
    </source>
</reference>
<dbReference type="Gene3D" id="3.20.20.140">
    <property type="entry name" value="Metal-dependent hydrolases"/>
    <property type="match status" value="1"/>
</dbReference>
<dbReference type="RefSeq" id="WP_160771007.1">
    <property type="nucleotide sequence ID" value="NZ_WTYV01000002.1"/>
</dbReference>
<dbReference type="EMBL" id="WTYV01000002">
    <property type="protein sequence ID" value="MXO71053.1"/>
    <property type="molecule type" value="Genomic_DNA"/>
</dbReference>
<organism evidence="3 4">
    <name type="scientific">Alteraurantiacibacter buctensis</name>
    <dbReference type="NCBI Taxonomy" id="1503981"/>
    <lineage>
        <taxon>Bacteria</taxon>
        <taxon>Pseudomonadati</taxon>
        <taxon>Pseudomonadota</taxon>
        <taxon>Alphaproteobacteria</taxon>
        <taxon>Sphingomonadales</taxon>
        <taxon>Erythrobacteraceae</taxon>
        <taxon>Alteraurantiacibacter</taxon>
    </lineage>
</organism>
<name>A0A844YZA8_9SPHN</name>
<keyword evidence="4" id="KW-1185">Reference proteome</keyword>
<accession>A0A844YZA8</accession>
<gene>
    <name evidence="3" type="ORF">GRI99_05295</name>
</gene>
<dbReference type="PANTHER" id="PTHR42924:SF3">
    <property type="entry name" value="POLYMERASE_HISTIDINOL PHOSPHATASE N-TERMINAL DOMAIN-CONTAINING PROTEIN"/>
    <property type="match status" value="1"/>
</dbReference>
<dbReference type="PANTHER" id="PTHR42924">
    <property type="entry name" value="EXONUCLEASE"/>
    <property type="match status" value="1"/>
</dbReference>
<dbReference type="InterPro" id="IPR032165">
    <property type="entry name" value="DUF5001"/>
</dbReference>
<dbReference type="InterPro" id="IPR052018">
    <property type="entry name" value="PHP_domain"/>
</dbReference>
<dbReference type="AlphaFoldDB" id="A0A844YZA8"/>
<dbReference type="GO" id="GO:0035312">
    <property type="term" value="F:5'-3' DNA exonuclease activity"/>
    <property type="evidence" value="ECO:0007669"/>
    <property type="project" value="TreeGrafter"/>
</dbReference>
<evidence type="ECO:0000313" key="4">
    <source>
        <dbReference type="Proteomes" id="UP000466966"/>
    </source>
</evidence>
<dbReference type="Proteomes" id="UP000466966">
    <property type="component" value="Unassembled WGS sequence"/>
</dbReference>
<evidence type="ECO:0000256" key="1">
    <source>
        <dbReference type="SAM" id="SignalP"/>
    </source>
</evidence>
<protein>
    <submittedName>
        <fullName evidence="3">PHP domain-containing protein</fullName>
    </submittedName>
</protein>
<feature type="chain" id="PRO_5032591403" evidence="1">
    <location>
        <begin position="21"/>
        <end position="391"/>
    </location>
</feature>
<dbReference type="SUPFAM" id="SSF89550">
    <property type="entry name" value="PHP domain-like"/>
    <property type="match status" value="1"/>
</dbReference>
<proteinExistence type="predicted"/>
<keyword evidence="1" id="KW-0732">Signal</keyword>
<dbReference type="OrthoDB" id="9804333at2"/>
<evidence type="ECO:0000259" key="2">
    <source>
        <dbReference type="Pfam" id="PF16392"/>
    </source>
</evidence>
<feature type="signal peptide" evidence="1">
    <location>
        <begin position="1"/>
        <end position="20"/>
    </location>
</feature>
<comment type="caution">
    <text evidence="3">The sequence shown here is derived from an EMBL/GenBank/DDBJ whole genome shotgun (WGS) entry which is preliminary data.</text>
</comment>
<feature type="domain" description="Ig-like" evidence="2">
    <location>
        <begin position="289"/>
        <end position="373"/>
    </location>
</feature>
<sequence length="391" mass="42820">MRYLLLASAALATLSGTVAAHEDHQPDDREAHFPAAQDGRQLLLVDLHTHSVFSDGMVWPTIRVEEAERDGLDAIAQTEHLEHQPKRADIPHPDRNRSHQIAAAEVARTGSDLIAINGAEITRGMPPGHVNAVFVTDANALLVDDAEAAIRTANAQGAFVFWNHPNWLPQAPDGVARIFPFHQALIADRQLHGVEVANGTLDAYSEHAFQIALDYNLAVLGTSDIHGLVDWRHNAGHGGHRPQTIVLAGQRSQQGLREALFAGNTVAWINDDIIGLQRNVEPVVQACLKLEPQSYLPNSSVLDVQLVNSCPLAFTLNNDGDRTLHNISDLIRVERYSSTRLQVRMNDERSVLALDVRVLNAHIRPREALRTTLSIDLPASMVPALPSAEAE</sequence>
<dbReference type="GO" id="GO:0004534">
    <property type="term" value="F:5'-3' RNA exonuclease activity"/>
    <property type="evidence" value="ECO:0007669"/>
    <property type="project" value="TreeGrafter"/>
</dbReference>
<dbReference type="InterPro" id="IPR016195">
    <property type="entry name" value="Pol/histidinol_Pase-like"/>
</dbReference>
<dbReference type="Pfam" id="PF16392">
    <property type="entry name" value="DUF5001"/>
    <property type="match status" value="1"/>
</dbReference>
<evidence type="ECO:0000313" key="3">
    <source>
        <dbReference type="EMBL" id="MXO71053.1"/>
    </source>
</evidence>